<evidence type="ECO:0000256" key="8">
    <source>
        <dbReference type="ARBA" id="ARBA00023146"/>
    </source>
</evidence>
<dbReference type="GO" id="GO:0003723">
    <property type="term" value="F:RNA binding"/>
    <property type="evidence" value="ECO:0007669"/>
    <property type="project" value="TreeGrafter"/>
</dbReference>
<dbReference type="InterPro" id="IPR002312">
    <property type="entry name" value="Asp/Asn-tRNA-synth_IIb"/>
</dbReference>
<dbReference type="GO" id="GO:0005829">
    <property type="term" value="C:cytosol"/>
    <property type="evidence" value="ECO:0007669"/>
    <property type="project" value="TreeGrafter"/>
</dbReference>
<dbReference type="EMBL" id="JACHMG010000001">
    <property type="protein sequence ID" value="MBB4689709.1"/>
    <property type="molecule type" value="Genomic_DNA"/>
</dbReference>
<dbReference type="GO" id="GO:0006422">
    <property type="term" value="P:aspartyl-tRNA aminoacylation"/>
    <property type="evidence" value="ECO:0007669"/>
    <property type="project" value="InterPro"/>
</dbReference>
<dbReference type="Pfam" id="PF01336">
    <property type="entry name" value="tRNA_anti-codon"/>
    <property type="match status" value="1"/>
</dbReference>
<keyword evidence="3" id="KW-0963">Cytoplasm</keyword>
<evidence type="ECO:0000256" key="7">
    <source>
        <dbReference type="ARBA" id="ARBA00022917"/>
    </source>
</evidence>
<keyword evidence="5" id="KW-0547">Nucleotide-binding</keyword>
<keyword evidence="7" id="KW-0648">Protein biosynthesis</keyword>
<dbReference type="GO" id="GO:0005524">
    <property type="term" value="F:ATP binding"/>
    <property type="evidence" value="ECO:0007669"/>
    <property type="project" value="UniProtKB-KW"/>
</dbReference>
<protein>
    <submittedName>
        <fullName evidence="11">Nondiscriminating aspartyl-tRNA synthetase</fullName>
        <ecNumber evidence="11">6.1.1.23</ecNumber>
    </submittedName>
</protein>
<evidence type="ECO:0000256" key="4">
    <source>
        <dbReference type="ARBA" id="ARBA00022598"/>
    </source>
</evidence>
<dbReference type="InterPro" id="IPR004523">
    <property type="entry name" value="Asp-tRNA_synthase_2"/>
</dbReference>
<evidence type="ECO:0000313" key="11">
    <source>
        <dbReference type="EMBL" id="MBB4689709.1"/>
    </source>
</evidence>
<dbReference type="SUPFAM" id="SSF50249">
    <property type="entry name" value="Nucleic acid-binding proteins"/>
    <property type="match status" value="1"/>
</dbReference>
<evidence type="ECO:0000313" key="12">
    <source>
        <dbReference type="Proteomes" id="UP000581769"/>
    </source>
</evidence>
<keyword evidence="8 11" id="KW-0030">Aminoacyl-tRNA synthetase</keyword>
<name>A0A840J7M1_9PSEU</name>
<sequence length="478" mass="52161">MSTRTLVACLRDHVGATVTVAGWIHRRRVLKSVTFLVIRDRSGTAQAVFRETPASAASREPTAGASPGGGETAAQPRLDGSHTAARPGFVTEETGARPTLTPAPSTSATGRRTTSPAGLAEETVVRLTGRVTANPRAPHGVELADPELEVLSVPAWRAPFDLYRPEVPAALPTVLDHPAFALRHPLLRKRFEVSAASVAAFRRALDRRGFTEIHTPKIVATATESGANLFRLDYFGRPAYLAQSPQFFKQAMVGVFERVYETGPVFRAEPHDTARHLAQYTSLDAEFGFITDHRDVMALLREVVAEMADAAGPDAPSVPAEIPSLDFVAAQELLARHTDTDPRGEPDLAPAHERWLGEWAEREHGSAFLFVTGYPMAKRPFYTEPDPADPARSNSFDLLFRGVELVTGGQRRHRYADYHAVLGDAAGQYADYLDAFAHGMPPHGGFAIGLERWVARVLGVPNVRGTTLFPRDLHRLRP</sequence>
<dbReference type="NCBIfam" id="NF003483">
    <property type="entry name" value="PRK05159.1"/>
    <property type="match status" value="1"/>
</dbReference>
<dbReference type="RefSeq" id="WP_246459077.1">
    <property type="nucleotide sequence ID" value="NZ_JACHMG010000001.1"/>
</dbReference>
<dbReference type="GO" id="GO:0004815">
    <property type="term" value="F:aspartate-tRNA ligase activity"/>
    <property type="evidence" value="ECO:0007669"/>
    <property type="project" value="InterPro"/>
</dbReference>
<dbReference type="AlphaFoldDB" id="A0A840J7M1"/>
<dbReference type="Gene3D" id="3.30.930.10">
    <property type="entry name" value="Bira Bifunctional Protein, Domain 2"/>
    <property type="match status" value="1"/>
</dbReference>
<evidence type="ECO:0000256" key="5">
    <source>
        <dbReference type="ARBA" id="ARBA00022741"/>
    </source>
</evidence>
<comment type="caution">
    <text evidence="11">The sequence shown here is derived from an EMBL/GenBank/DDBJ whole genome shotgun (WGS) entry which is preliminary data.</text>
</comment>
<comment type="similarity">
    <text evidence="2">Belongs to the class-II aminoacyl-tRNA synthetase family. Type 2 subfamily.</text>
</comment>
<dbReference type="PANTHER" id="PTHR43450">
    <property type="entry name" value="ASPARTYL-TRNA SYNTHETASE"/>
    <property type="match status" value="1"/>
</dbReference>
<dbReference type="GO" id="GO:0050560">
    <property type="term" value="F:aspartate-tRNA(Asn) ligase activity"/>
    <property type="evidence" value="ECO:0007669"/>
    <property type="project" value="UniProtKB-EC"/>
</dbReference>
<gene>
    <name evidence="11" type="ORF">BJY18_007194</name>
</gene>
<feature type="compositionally biased region" description="Low complexity" evidence="9">
    <location>
        <begin position="98"/>
        <end position="109"/>
    </location>
</feature>
<dbReference type="GO" id="GO:0017101">
    <property type="term" value="C:aminoacyl-tRNA synthetase multienzyme complex"/>
    <property type="evidence" value="ECO:0007669"/>
    <property type="project" value="TreeGrafter"/>
</dbReference>
<dbReference type="EC" id="6.1.1.23" evidence="11"/>
<dbReference type="InterPro" id="IPR006195">
    <property type="entry name" value="aa-tRNA-synth_II"/>
</dbReference>
<feature type="region of interest" description="Disordered" evidence="9">
    <location>
        <begin position="49"/>
        <end position="120"/>
    </location>
</feature>
<dbReference type="Proteomes" id="UP000581769">
    <property type="component" value="Unassembled WGS sequence"/>
</dbReference>
<dbReference type="SUPFAM" id="SSF55681">
    <property type="entry name" value="Class II aaRS and biotin synthetases"/>
    <property type="match status" value="1"/>
</dbReference>
<dbReference type="PRINTS" id="PR01042">
    <property type="entry name" value="TRNASYNTHASP"/>
</dbReference>
<evidence type="ECO:0000256" key="9">
    <source>
        <dbReference type="SAM" id="MobiDB-lite"/>
    </source>
</evidence>
<evidence type="ECO:0000256" key="6">
    <source>
        <dbReference type="ARBA" id="ARBA00022840"/>
    </source>
</evidence>
<keyword evidence="12" id="KW-1185">Reference proteome</keyword>
<dbReference type="InterPro" id="IPR004365">
    <property type="entry name" value="NA-bd_OB_tRNA"/>
</dbReference>
<evidence type="ECO:0000256" key="2">
    <source>
        <dbReference type="ARBA" id="ARBA00005312"/>
    </source>
</evidence>
<evidence type="ECO:0000256" key="1">
    <source>
        <dbReference type="ARBA" id="ARBA00004496"/>
    </source>
</evidence>
<organism evidence="11 12">
    <name type="scientific">Amycolatopsis jiangsuensis</name>
    <dbReference type="NCBI Taxonomy" id="1181879"/>
    <lineage>
        <taxon>Bacteria</taxon>
        <taxon>Bacillati</taxon>
        <taxon>Actinomycetota</taxon>
        <taxon>Actinomycetes</taxon>
        <taxon>Pseudonocardiales</taxon>
        <taxon>Pseudonocardiaceae</taxon>
        <taxon>Amycolatopsis</taxon>
    </lineage>
</organism>
<dbReference type="InterPro" id="IPR012340">
    <property type="entry name" value="NA-bd_OB-fold"/>
</dbReference>
<evidence type="ECO:0000256" key="3">
    <source>
        <dbReference type="ARBA" id="ARBA00022490"/>
    </source>
</evidence>
<evidence type="ECO:0000259" key="10">
    <source>
        <dbReference type="PROSITE" id="PS50862"/>
    </source>
</evidence>
<reference evidence="11 12" key="1">
    <citation type="submission" date="2020-08" db="EMBL/GenBank/DDBJ databases">
        <title>Sequencing the genomes of 1000 actinobacteria strains.</title>
        <authorList>
            <person name="Klenk H.-P."/>
        </authorList>
    </citation>
    <scope>NUCLEOTIDE SEQUENCE [LARGE SCALE GENOMIC DNA]</scope>
    <source>
        <strain evidence="11 12">DSM 45859</strain>
    </source>
</reference>
<dbReference type="Pfam" id="PF00152">
    <property type="entry name" value="tRNA-synt_2"/>
    <property type="match status" value="1"/>
</dbReference>
<comment type="subcellular location">
    <subcellularLocation>
        <location evidence="1">Cytoplasm</location>
    </subcellularLocation>
</comment>
<dbReference type="InterPro" id="IPR045864">
    <property type="entry name" value="aa-tRNA-synth_II/BPL/LPL"/>
</dbReference>
<dbReference type="Gene3D" id="2.40.50.140">
    <property type="entry name" value="Nucleic acid-binding proteins"/>
    <property type="match status" value="1"/>
</dbReference>
<proteinExistence type="inferred from homology"/>
<keyword evidence="4 11" id="KW-0436">Ligase</keyword>
<dbReference type="PROSITE" id="PS50862">
    <property type="entry name" value="AA_TRNA_LIGASE_II"/>
    <property type="match status" value="1"/>
</dbReference>
<feature type="domain" description="Aminoacyl-transfer RNA synthetases class-II family profile" evidence="10">
    <location>
        <begin position="199"/>
        <end position="478"/>
    </location>
</feature>
<dbReference type="PANTHER" id="PTHR43450:SF1">
    <property type="entry name" value="ASPARTATE--TRNA LIGASE, CYTOPLASMIC"/>
    <property type="match status" value="1"/>
</dbReference>
<keyword evidence="6" id="KW-0067">ATP-binding</keyword>
<accession>A0A840J7M1</accession>
<dbReference type="InterPro" id="IPR004364">
    <property type="entry name" value="Aa-tRNA-synt_II"/>
</dbReference>